<feature type="binding site" evidence="6">
    <location>
        <begin position="195"/>
        <end position="198"/>
    </location>
    <ligand>
        <name>CoA</name>
        <dbReference type="ChEBI" id="CHEBI:57287"/>
    </ligand>
</feature>
<keyword evidence="5 6" id="KW-0007">Acetylation</keyword>
<dbReference type="NCBIfam" id="NF001208">
    <property type="entry name" value="PRK00174.1"/>
    <property type="match status" value="1"/>
</dbReference>
<keyword evidence="4 6" id="KW-0067">ATP-binding</keyword>
<comment type="caution">
    <text evidence="6">Lacks conserved residue(s) required for the propagation of feature annotation.</text>
</comment>
<reference evidence="10 11" key="1">
    <citation type="submission" date="2018-04" db="EMBL/GenBank/DDBJ databases">
        <title>Genomic Encyclopedia of Archaeal and Bacterial Type Strains, Phase II (KMG-II): from individual species to whole genera.</title>
        <authorList>
            <person name="Goeker M."/>
        </authorList>
    </citation>
    <scope>NUCLEOTIDE SEQUENCE [LARGE SCALE GENOMIC DNA]</scope>
    <source>
        <strain evidence="10 11">DSM 5822</strain>
    </source>
</reference>
<dbReference type="Pfam" id="PF13193">
    <property type="entry name" value="AMP-binding_C"/>
    <property type="match status" value="1"/>
</dbReference>
<dbReference type="InterPro" id="IPR045851">
    <property type="entry name" value="AMP-bd_C_sf"/>
</dbReference>
<comment type="function">
    <text evidence="6">Catalyzes the conversion of acetate into acetyl-CoA (AcCoA), an essential intermediate at the junction of anabolic and catabolic pathways. AcsA undergoes a two-step reaction. In the first half reaction, AcsA combines acetate with ATP to form acetyl-adenylate (AcAMP) intermediate. In the second half reaction, it can then transfer the acetyl group from AcAMP to the sulfhydryl group of CoA, forming the product AcCoA.</text>
</comment>
<evidence type="ECO:0000256" key="1">
    <source>
        <dbReference type="ARBA" id="ARBA00006432"/>
    </source>
</evidence>
<dbReference type="InterPro" id="IPR032387">
    <property type="entry name" value="ACAS_N"/>
</dbReference>
<evidence type="ECO:0000256" key="4">
    <source>
        <dbReference type="ARBA" id="ARBA00022840"/>
    </source>
</evidence>
<dbReference type="GO" id="GO:0003987">
    <property type="term" value="F:acetate-CoA ligase activity"/>
    <property type="evidence" value="ECO:0007669"/>
    <property type="project" value="UniProtKB-UniRule"/>
</dbReference>
<protein>
    <recommendedName>
        <fullName evidence="6">Acetyl-coenzyme A synthetase</fullName>
        <shortName evidence="6">AcCoA synthetase</shortName>
        <shortName evidence="6">Acs</shortName>
        <ecNumber evidence="6">6.2.1.1</ecNumber>
    </recommendedName>
    <alternativeName>
        <fullName evidence="6">Acetate--CoA ligase</fullName>
    </alternativeName>
    <alternativeName>
        <fullName evidence="6">Acyl-activating enzyme</fullName>
    </alternativeName>
</protein>
<dbReference type="SUPFAM" id="SSF56801">
    <property type="entry name" value="Acetyl-CoA synthetase-like"/>
    <property type="match status" value="1"/>
</dbReference>
<dbReference type="PANTHER" id="PTHR24095">
    <property type="entry name" value="ACETYL-COENZYME A SYNTHETASE"/>
    <property type="match status" value="1"/>
</dbReference>
<keyword evidence="2 6" id="KW-0436">Ligase</keyword>
<feature type="binding site" evidence="6">
    <location>
        <position position="316"/>
    </location>
    <ligand>
        <name>CoA</name>
        <dbReference type="ChEBI" id="CHEBI:57287"/>
    </ligand>
</feature>
<keyword evidence="6" id="KW-0479">Metal-binding</keyword>
<dbReference type="Pfam" id="PF00501">
    <property type="entry name" value="AMP-binding"/>
    <property type="match status" value="1"/>
</dbReference>
<dbReference type="HAMAP" id="MF_01123">
    <property type="entry name" value="Ac_CoA_synth"/>
    <property type="match status" value="1"/>
</dbReference>
<evidence type="ECO:0000259" key="9">
    <source>
        <dbReference type="Pfam" id="PF16177"/>
    </source>
</evidence>
<keyword evidence="11" id="KW-1185">Reference proteome</keyword>
<dbReference type="RefSeq" id="WP_107863982.1">
    <property type="nucleotide sequence ID" value="NZ_QAON01000001.1"/>
</dbReference>
<dbReference type="Proteomes" id="UP000244223">
    <property type="component" value="Unassembled WGS sequence"/>
</dbReference>
<dbReference type="InterPro" id="IPR000873">
    <property type="entry name" value="AMP-dep_synth/lig_dom"/>
</dbReference>
<evidence type="ECO:0000259" key="8">
    <source>
        <dbReference type="Pfam" id="PF13193"/>
    </source>
</evidence>
<evidence type="ECO:0000256" key="6">
    <source>
        <dbReference type="HAMAP-Rule" id="MF_01123"/>
    </source>
</evidence>
<dbReference type="GO" id="GO:0019427">
    <property type="term" value="P:acetyl-CoA biosynthetic process from acetate"/>
    <property type="evidence" value="ECO:0007669"/>
    <property type="project" value="UniProtKB-UniRule"/>
</dbReference>
<dbReference type="InterPro" id="IPR042099">
    <property type="entry name" value="ANL_N_sf"/>
</dbReference>
<accession>A0A2T5J332</accession>
<evidence type="ECO:0000256" key="5">
    <source>
        <dbReference type="ARBA" id="ARBA00022990"/>
    </source>
</evidence>
<dbReference type="EMBL" id="QAON01000001">
    <property type="protein sequence ID" value="PTQ90948.1"/>
    <property type="molecule type" value="Genomic_DNA"/>
</dbReference>
<dbReference type="PANTHER" id="PTHR24095:SF14">
    <property type="entry name" value="ACETYL-COENZYME A SYNTHETASE 1"/>
    <property type="match status" value="1"/>
</dbReference>
<evidence type="ECO:0000256" key="2">
    <source>
        <dbReference type="ARBA" id="ARBA00022598"/>
    </source>
</evidence>
<gene>
    <name evidence="6" type="primary">acsA</name>
    <name evidence="10" type="ORF">C8N29_10117</name>
</gene>
<dbReference type="Gene3D" id="3.30.300.30">
    <property type="match status" value="1"/>
</dbReference>
<dbReference type="NCBIfam" id="TIGR02188">
    <property type="entry name" value="Ac_CoA_lig_AcsA"/>
    <property type="match status" value="1"/>
</dbReference>
<feature type="binding site" evidence="6">
    <location>
        <position position="530"/>
    </location>
    <ligand>
        <name>CoA</name>
        <dbReference type="ChEBI" id="CHEBI:57287"/>
    </ligand>
</feature>
<dbReference type="GO" id="GO:0016208">
    <property type="term" value="F:AMP binding"/>
    <property type="evidence" value="ECO:0007669"/>
    <property type="project" value="InterPro"/>
</dbReference>
<feature type="binding site" evidence="6">
    <location>
        <position position="533"/>
    </location>
    <ligand>
        <name>ATP</name>
        <dbReference type="ChEBI" id="CHEBI:30616"/>
    </ligand>
</feature>
<dbReference type="Gene3D" id="3.40.50.12780">
    <property type="entry name" value="N-terminal domain of ligase-like"/>
    <property type="match status" value="1"/>
</dbReference>
<feature type="binding site" evidence="6">
    <location>
        <position position="522"/>
    </location>
    <ligand>
        <name>ATP</name>
        <dbReference type="ChEBI" id="CHEBI:30616"/>
    </ligand>
</feature>
<dbReference type="CDD" id="cd05966">
    <property type="entry name" value="ACS"/>
    <property type="match status" value="1"/>
</dbReference>
<comment type="PTM">
    <text evidence="6">Acetylated. Deacetylation by the SIR2-homolog deacetylase activates the enzyme.</text>
</comment>
<comment type="caution">
    <text evidence="10">The sequence shown here is derived from an EMBL/GenBank/DDBJ whole genome shotgun (WGS) entry which is preliminary data.</text>
</comment>
<sequence length="654" mass="71888">MSIESVLQENRLFAPSAEFAAGARVKSLAEYQAMCQHAEADYEGFWANLAREHLTWHKPFTQVLDQSNPPFYKWFADGELNVSYNCLDRHLPDLAHKIAVIFESDNGTVTKVTYAELHRLVCQFANGLKSLGVTKGDRVVVYMPMSIEAVVAMQACARIGAIHSVVFGGFSAKSLQERIIDAGAKIVITANGGVRGGKIVPLKATTDEALALGGCECVERVIVYKRVVHEDAPWTIGRDMWWHDLVKGKPETCEPTWVNAEDPLFILYTSGSTGKPKGVQHSSAGYLLGAVNTMLLTFDYRPDDVFWCTADVGWITGHSYVAYAPLAVGATQVIFEGIPTYPDAGRFWQMIERHRVTTFYTAPTAIRSLIKLGSDLPKQYNLSSLRLLGSVGEPINPEAWMWYHEVVGGGRCPIVDTWWQTETGSHMITPLPAAIATKPGSCTLPIPGIMVDIIDEAGEPVEKGKGGFLVIKKPFPSQVRTLWKDPERFKKSYFPEEYGGKYYLAGDSAHKDADGYIWIMGRIDDVLNVSGHRLGTMEIESALVGNSKVAEAAVVGRPDPIKGEAVVAFVVLKGARPAGDEAKALVAELRDWVAKEIGAIAKPDDIRFGDNLPKTRSGKIMRRLLRTIAKGEQITQDISTLENPAILQQLQEAV</sequence>
<feature type="domain" description="Acetyl-coenzyme A synthetase N-terminal" evidence="9">
    <location>
        <begin position="31"/>
        <end position="86"/>
    </location>
</feature>
<dbReference type="InterPro" id="IPR025110">
    <property type="entry name" value="AMP-bd_C"/>
</dbReference>
<feature type="binding site" evidence="6">
    <location>
        <begin position="416"/>
        <end position="421"/>
    </location>
    <ligand>
        <name>ATP</name>
        <dbReference type="ChEBI" id="CHEBI:30616"/>
    </ligand>
</feature>
<dbReference type="GO" id="GO:0005524">
    <property type="term" value="F:ATP binding"/>
    <property type="evidence" value="ECO:0007669"/>
    <property type="project" value="UniProtKB-KW"/>
</dbReference>
<keyword evidence="6" id="KW-0460">Magnesium</keyword>
<feature type="domain" description="AMP-dependent synthetase/ligase" evidence="7">
    <location>
        <begin position="95"/>
        <end position="474"/>
    </location>
</feature>
<name>A0A2T5J332_9GAMM</name>
<evidence type="ECO:0000313" key="10">
    <source>
        <dbReference type="EMBL" id="PTQ90948.1"/>
    </source>
</evidence>
<comment type="catalytic activity">
    <reaction evidence="6">
        <text>acetate + ATP + CoA = acetyl-CoA + AMP + diphosphate</text>
        <dbReference type="Rhea" id="RHEA:23176"/>
        <dbReference type="ChEBI" id="CHEBI:30089"/>
        <dbReference type="ChEBI" id="CHEBI:30616"/>
        <dbReference type="ChEBI" id="CHEBI:33019"/>
        <dbReference type="ChEBI" id="CHEBI:57287"/>
        <dbReference type="ChEBI" id="CHEBI:57288"/>
        <dbReference type="ChEBI" id="CHEBI:456215"/>
        <dbReference type="EC" id="6.2.1.1"/>
    </reaction>
</comment>
<feature type="binding site" evidence="6">
    <location>
        <position position="544"/>
    </location>
    <ligand>
        <name>Mg(2+)</name>
        <dbReference type="ChEBI" id="CHEBI:18420"/>
    </ligand>
</feature>
<dbReference type="GO" id="GO:0046872">
    <property type="term" value="F:metal ion binding"/>
    <property type="evidence" value="ECO:0007669"/>
    <property type="project" value="UniProtKB-KW"/>
</dbReference>
<feature type="domain" description="AMP-binding enzyme C-terminal" evidence="8">
    <location>
        <begin position="538"/>
        <end position="619"/>
    </location>
</feature>
<evidence type="ECO:0000313" key="11">
    <source>
        <dbReference type="Proteomes" id="UP000244223"/>
    </source>
</evidence>
<dbReference type="FunFam" id="3.40.50.12780:FF:000001">
    <property type="entry name" value="Acetyl-coenzyme A synthetase"/>
    <property type="match status" value="1"/>
</dbReference>
<dbReference type="AlphaFoldDB" id="A0A2T5J332"/>
<evidence type="ECO:0000259" key="7">
    <source>
        <dbReference type="Pfam" id="PF00501"/>
    </source>
</evidence>
<comment type="cofactor">
    <cofactor evidence="6">
        <name>Mg(2+)</name>
        <dbReference type="ChEBI" id="CHEBI:18420"/>
    </cofactor>
</comment>
<dbReference type="OrthoDB" id="9765680at2"/>
<proteinExistence type="inferred from homology"/>
<organism evidence="10 11">
    <name type="scientific">Agitococcus lubricus</name>
    <dbReference type="NCBI Taxonomy" id="1077255"/>
    <lineage>
        <taxon>Bacteria</taxon>
        <taxon>Pseudomonadati</taxon>
        <taxon>Pseudomonadota</taxon>
        <taxon>Gammaproteobacteria</taxon>
        <taxon>Moraxellales</taxon>
        <taxon>Moraxellaceae</taxon>
        <taxon>Agitococcus</taxon>
    </lineage>
</organism>
<feature type="binding site" evidence="6">
    <location>
        <position position="507"/>
    </location>
    <ligand>
        <name>ATP</name>
        <dbReference type="ChEBI" id="CHEBI:30616"/>
    </ligand>
</feature>
<feature type="binding site" evidence="6">
    <location>
        <begin position="392"/>
        <end position="394"/>
    </location>
    <ligand>
        <name>ATP</name>
        <dbReference type="ChEBI" id="CHEBI:30616"/>
    </ligand>
</feature>
<comment type="similarity">
    <text evidence="1 6">Belongs to the ATP-dependent AMP-binding enzyme family.</text>
</comment>
<feature type="binding site" evidence="6">
    <location>
        <position position="549"/>
    </location>
    <ligand>
        <name>Mg(2+)</name>
        <dbReference type="ChEBI" id="CHEBI:18420"/>
    </ligand>
</feature>
<evidence type="ECO:0000256" key="3">
    <source>
        <dbReference type="ARBA" id="ARBA00022741"/>
    </source>
</evidence>
<keyword evidence="3 6" id="KW-0547">Nucleotide-binding</keyword>
<feature type="modified residue" description="N6-acetyllysine" evidence="6">
    <location>
        <position position="619"/>
    </location>
</feature>
<dbReference type="GO" id="GO:0005829">
    <property type="term" value="C:cytosol"/>
    <property type="evidence" value="ECO:0007669"/>
    <property type="project" value="TreeGrafter"/>
</dbReference>
<dbReference type="PROSITE" id="PS00455">
    <property type="entry name" value="AMP_BINDING"/>
    <property type="match status" value="1"/>
</dbReference>
<dbReference type="InterPro" id="IPR020845">
    <property type="entry name" value="AMP-binding_CS"/>
</dbReference>
<dbReference type="Pfam" id="PF16177">
    <property type="entry name" value="ACAS_N"/>
    <property type="match status" value="1"/>
</dbReference>
<dbReference type="EC" id="6.2.1.1" evidence="6"/>
<dbReference type="InterPro" id="IPR011904">
    <property type="entry name" value="Ac_CoA_lig"/>
</dbReference>